<sequence>MASIIFYALAFNCLLFLSSLSHTAWTHPNAQNESPFEFIRHLQGSKKGDKVEGVDQLKKFLHHFGYLNHGGLNNDEVDDDYFDETIERTLKTYQINFNLKPTGVLDAETVSLMMKPRCRVPDIVDGKTRMKSAGSYNIDYALFPGSPKWPKTKKVLNRGYRPGTRRDVLNPLGKYCFKRWGDHLPFTFNFVERNLSVADITIGFLKNGQGATYACMYSPETSSDMYSSNSNFLMGLKTIPLMISREDGLPWMELCMVNQSKKPDQELSISRPGQDIKTVRINASSLENTGKGEEYAENSFLKRENVES</sequence>
<accession>A0A8X7ZMP1</accession>
<evidence type="ECO:0000256" key="1">
    <source>
        <dbReference type="ARBA" id="ARBA00023049"/>
    </source>
</evidence>
<organism evidence="4 5">
    <name type="scientific">Populus tomentosa</name>
    <name type="common">Chinese white poplar</name>
    <dbReference type="NCBI Taxonomy" id="118781"/>
    <lineage>
        <taxon>Eukaryota</taxon>
        <taxon>Viridiplantae</taxon>
        <taxon>Streptophyta</taxon>
        <taxon>Embryophyta</taxon>
        <taxon>Tracheophyta</taxon>
        <taxon>Spermatophyta</taxon>
        <taxon>Magnoliopsida</taxon>
        <taxon>eudicotyledons</taxon>
        <taxon>Gunneridae</taxon>
        <taxon>Pentapetalae</taxon>
        <taxon>rosids</taxon>
        <taxon>fabids</taxon>
        <taxon>Malpighiales</taxon>
        <taxon>Salicaceae</taxon>
        <taxon>Saliceae</taxon>
        <taxon>Populus</taxon>
    </lineage>
</organism>
<dbReference type="AlphaFoldDB" id="A0A8X7ZMP1"/>
<dbReference type="GO" id="GO:0004222">
    <property type="term" value="F:metalloendopeptidase activity"/>
    <property type="evidence" value="ECO:0007669"/>
    <property type="project" value="TreeGrafter"/>
</dbReference>
<gene>
    <name evidence="4" type="ORF">POTOM_026315</name>
</gene>
<dbReference type="GO" id="GO:0030198">
    <property type="term" value="P:extracellular matrix organization"/>
    <property type="evidence" value="ECO:0007669"/>
    <property type="project" value="TreeGrafter"/>
</dbReference>
<evidence type="ECO:0000259" key="3">
    <source>
        <dbReference type="Pfam" id="PF01471"/>
    </source>
</evidence>
<keyword evidence="1" id="KW-0378">Hydrolase</keyword>
<keyword evidence="5" id="KW-1185">Reference proteome</keyword>
<dbReference type="Pfam" id="PF01471">
    <property type="entry name" value="PG_binding_1"/>
    <property type="match status" value="1"/>
</dbReference>
<evidence type="ECO:0000313" key="4">
    <source>
        <dbReference type="EMBL" id="KAG6770627.1"/>
    </source>
</evidence>
<evidence type="ECO:0000256" key="2">
    <source>
        <dbReference type="SAM" id="SignalP"/>
    </source>
</evidence>
<reference evidence="4" key="1">
    <citation type="journal article" date="2020" name="bioRxiv">
        <title>Hybrid origin of Populus tomentosa Carr. identified through genome sequencing and phylogenomic analysis.</title>
        <authorList>
            <person name="An X."/>
            <person name="Gao K."/>
            <person name="Chen Z."/>
            <person name="Li J."/>
            <person name="Yang X."/>
            <person name="Yang X."/>
            <person name="Zhou J."/>
            <person name="Guo T."/>
            <person name="Zhao T."/>
            <person name="Huang S."/>
            <person name="Miao D."/>
            <person name="Khan W.U."/>
            <person name="Rao P."/>
            <person name="Ye M."/>
            <person name="Lei B."/>
            <person name="Liao W."/>
            <person name="Wang J."/>
            <person name="Ji L."/>
            <person name="Li Y."/>
            <person name="Guo B."/>
            <person name="Mustafa N.S."/>
            <person name="Li S."/>
            <person name="Yun Q."/>
            <person name="Keller S.R."/>
            <person name="Mao J."/>
            <person name="Zhang R."/>
            <person name="Strauss S.H."/>
        </authorList>
    </citation>
    <scope>NUCLEOTIDE SEQUENCE</scope>
    <source>
        <strain evidence="4">GM15</strain>
        <tissue evidence="4">Leaf</tissue>
    </source>
</reference>
<proteinExistence type="predicted"/>
<feature type="signal peptide" evidence="2">
    <location>
        <begin position="1"/>
        <end position="26"/>
    </location>
</feature>
<feature type="domain" description="Peptidoglycan binding-like" evidence="3">
    <location>
        <begin position="52"/>
        <end position="113"/>
    </location>
</feature>
<protein>
    <recommendedName>
        <fullName evidence="3">Peptidoglycan binding-like domain-containing protein</fullName>
    </recommendedName>
</protein>
<dbReference type="GO" id="GO:0030574">
    <property type="term" value="P:collagen catabolic process"/>
    <property type="evidence" value="ECO:0007669"/>
    <property type="project" value="TreeGrafter"/>
</dbReference>
<keyword evidence="1" id="KW-0482">Metalloprotease</keyword>
<dbReference type="PANTHER" id="PTHR10201">
    <property type="entry name" value="MATRIX METALLOPROTEINASE"/>
    <property type="match status" value="1"/>
</dbReference>
<dbReference type="Proteomes" id="UP000886885">
    <property type="component" value="Chromosome 6D"/>
</dbReference>
<dbReference type="OrthoDB" id="406838at2759"/>
<dbReference type="EMBL" id="JAAWWB010000012">
    <property type="protein sequence ID" value="KAG6770627.1"/>
    <property type="molecule type" value="Genomic_DNA"/>
</dbReference>
<feature type="chain" id="PRO_5036468684" description="Peptidoglycan binding-like domain-containing protein" evidence="2">
    <location>
        <begin position="27"/>
        <end position="308"/>
    </location>
</feature>
<name>A0A8X7ZMP1_POPTO</name>
<keyword evidence="2" id="KW-0732">Signal</keyword>
<comment type="caution">
    <text evidence="4">The sequence shown here is derived from an EMBL/GenBank/DDBJ whole genome shotgun (WGS) entry which is preliminary data.</text>
</comment>
<dbReference type="PANTHER" id="PTHR10201:SF323">
    <property type="entry name" value="MATRIX METALLOPROTEINASE-21"/>
    <property type="match status" value="1"/>
</dbReference>
<evidence type="ECO:0000313" key="5">
    <source>
        <dbReference type="Proteomes" id="UP000886885"/>
    </source>
</evidence>
<dbReference type="InterPro" id="IPR002477">
    <property type="entry name" value="Peptidoglycan-bd-like"/>
</dbReference>
<keyword evidence="1" id="KW-0645">Protease</keyword>